<dbReference type="InterPro" id="IPR053145">
    <property type="entry name" value="AB_hydrolase_Est10"/>
</dbReference>
<evidence type="ECO:0000313" key="4">
    <source>
        <dbReference type="Proteomes" id="UP000198379"/>
    </source>
</evidence>
<dbReference type="PANTHER" id="PTHR43265:SF1">
    <property type="entry name" value="ESTERASE ESTD"/>
    <property type="match status" value="1"/>
</dbReference>
<dbReference type="PANTHER" id="PTHR43265">
    <property type="entry name" value="ESTERASE ESTD"/>
    <property type="match status" value="1"/>
</dbReference>
<feature type="signal peptide" evidence="1">
    <location>
        <begin position="1"/>
        <end position="19"/>
    </location>
</feature>
<dbReference type="SUPFAM" id="SSF53474">
    <property type="entry name" value="alpha/beta-Hydrolases"/>
    <property type="match status" value="1"/>
</dbReference>
<evidence type="ECO:0000256" key="1">
    <source>
        <dbReference type="SAM" id="SignalP"/>
    </source>
</evidence>
<evidence type="ECO:0000259" key="2">
    <source>
        <dbReference type="Pfam" id="PF12146"/>
    </source>
</evidence>
<feature type="chain" id="PRO_5013189899" description="Serine aminopeptidase S33 domain-containing protein" evidence="1">
    <location>
        <begin position="20"/>
        <end position="310"/>
    </location>
</feature>
<dbReference type="Pfam" id="PF12146">
    <property type="entry name" value="Hydrolase_4"/>
    <property type="match status" value="1"/>
</dbReference>
<dbReference type="EMBL" id="FZNY01000010">
    <property type="protein sequence ID" value="SNS27942.1"/>
    <property type="molecule type" value="Genomic_DNA"/>
</dbReference>
<accession>A0A239D6Z7</accession>
<dbReference type="OrthoDB" id="9809549at2"/>
<evidence type="ECO:0000313" key="3">
    <source>
        <dbReference type="EMBL" id="SNS27942.1"/>
    </source>
</evidence>
<dbReference type="Gene3D" id="3.40.50.1820">
    <property type="entry name" value="alpha/beta hydrolase"/>
    <property type="match status" value="1"/>
</dbReference>
<name>A0A239D6Z7_9FLAO</name>
<dbReference type="RefSeq" id="WP_089373643.1">
    <property type="nucleotide sequence ID" value="NZ_BMEP01000010.1"/>
</dbReference>
<dbReference type="InterPro" id="IPR022742">
    <property type="entry name" value="Hydrolase_4"/>
</dbReference>
<protein>
    <recommendedName>
        <fullName evidence="2">Serine aminopeptidase S33 domain-containing protein</fullName>
    </recommendedName>
</protein>
<dbReference type="Proteomes" id="UP000198379">
    <property type="component" value="Unassembled WGS sequence"/>
</dbReference>
<feature type="domain" description="Serine aminopeptidase S33" evidence="2">
    <location>
        <begin position="75"/>
        <end position="273"/>
    </location>
</feature>
<reference evidence="3 4" key="1">
    <citation type="submission" date="2017-06" db="EMBL/GenBank/DDBJ databases">
        <authorList>
            <person name="Kim H.J."/>
            <person name="Triplett B.A."/>
        </authorList>
    </citation>
    <scope>NUCLEOTIDE SEQUENCE [LARGE SCALE GENOMIC DNA]</scope>
    <source>
        <strain evidence="3 4">DSM 25597</strain>
    </source>
</reference>
<dbReference type="InterPro" id="IPR029058">
    <property type="entry name" value="AB_hydrolase_fold"/>
</dbReference>
<organism evidence="3 4">
    <name type="scientific">Dokdonia pacifica</name>
    <dbReference type="NCBI Taxonomy" id="1627892"/>
    <lineage>
        <taxon>Bacteria</taxon>
        <taxon>Pseudomonadati</taxon>
        <taxon>Bacteroidota</taxon>
        <taxon>Flavobacteriia</taxon>
        <taxon>Flavobacteriales</taxon>
        <taxon>Flavobacteriaceae</taxon>
        <taxon>Dokdonia</taxon>
    </lineage>
</organism>
<proteinExistence type="predicted"/>
<dbReference type="AlphaFoldDB" id="A0A239D6Z7"/>
<dbReference type="GO" id="GO:0052689">
    <property type="term" value="F:carboxylic ester hydrolase activity"/>
    <property type="evidence" value="ECO:0007669"/>
    <property type="project" value="TreeGrafter"/>
</dbReference>
<gene>
    <name evidence="3" type="ORF">SAMN06265376_11017</name>
</gene>
<sequence length="310" mass="34649">MKYVHLVILAFLASHIVYSQNSSIERDVKVNPYVYGTLLQPKEGADNLVIIIPGSGPTDRNGNQQLTRNNSLRILAEKLTASGIATFRYDKRVLTLLKKGALQEEKLRFDDFVDDAVAAINYFSSRNKYRNIYIVGHSQGSLVGMIAAQQSEISGFISLAGPGQTIDQTILSQIELQMPDLKDKAKDAFIQLKENGKVKKYSPALSSIFRPETQPFMASWMQYDPKVEIQKLQIPVLIVNGTNDIQVDTNEATSLKEVKSDASLVLIENMNHVLRIIEGTDSLENTKSYNEPKRPISEELINAITDFVTK</sequence>
<keyword evidence="1" id="KW-0732">Signal</keyword>
<keyword evidence="4" id="KW-1185">Reference proteome</keyword>